<keyword evidence="1" id="KW-0472">Membrane</keyword>
<keyword evidence="1" id="KW-0812">Transmembrane</keyword>
<reference evidence="3 4" key="1">
    <citation type="submission" date="2019-03" db="EMBL/GenBank/DDBJ databases">
        <title>Genomic Encyclopedia of Archaeal and Bacterial Type Strains, Phase II (KMG-II): from individual species to whole genera.</title>
        <authorList>
            <person name="Goeker M."/>
        </authorList>
    </citation>
    <scope>NUCLEOTIDE SEQUENCE [LARGE SCALE GENOMIC DNA]</scope>
    <source>
        <strain evidence="3 4">DSM 27697</strain>
    </source>
</reference>
<gene>
    <name evidence="3" type="ORF">CLV83_2879</name>
</gene>
<proteinExistence type="predicted"/>
<evidence type="ECO:0000313" key="3">
    <source>
        <dbReference type="EMBL" id="TCK05937.1"/>
    </source>
</evidence>
<feature type="domain" description="Type 4 fimbrial biogenesis protein PilX N-terminal" evidence="2">
    <location>
        <begin position="10"/>
        <end position="60"/>
    </location>
</feature>
<evidence type="ECO:0000259" key="2">
    <source>
        <dbReference type="Pfam" id="PF14341"/>
    </source>
</evidence>
<keyword evidence="4" id="KW-1185">Reference proteome</keyword>
<name>A0A4R1GCF6_9GAMM</name>
<dbReference type="Proteomes" id="UP000294546">
    <property type="component" value="Unassembled WGS sequence"/>
</dbReference>
<dbReference type="InterPro" id="IPR025746">
    <property type="entry name" value="PilX_N_dom"/>
</dbReference>
<comment type="caution">
    <text evidence="3">The sequence shown here is derived from an EMBL/GenBank/DDBJ whole genome shotgun (WGS) entry which is preliminary data.</text>
</comment>
<keyword evidence="1" id="KW-1133">Transmembrane helix</keyword>
<evidence type="ECO:0000313" key="4">
    <source>
        <dbReference type="Proteomes" id="UP000294546"/>
    </source>
</evidence>
<dbReference type="AlphaFoldDB" id="A0A4R1GCF6"/>
<dbReference type="RefSeq" id="WP_207894899.1">
    <property type="nucleotide sequence ID" value="NZ_SMFU01000009.1"/>
</dbReference>
<sequence>MNPKMNKDESGAALIVALIMLLLITIIGVSAMQTTTMEERMAGNLRDRHVAFQAAEAALRQGESDAENDFPDVDGNGTITVDINGNTVPATYTVTEQAVEYEPSLDANESPDFAIMIVRVVAESQGLSGNSNVRLESTYRIER</sequence>
<evidence type="ECO:0000256" key="1">
    <source>
        <dbReference type="SAM" id="Phobius"/>
    </source>
</evidence>
<dbReference type="Pfam" id="PF14341">
    <property type="entry name" value="PilX_N"/>
    <property type="match status" value="1"/>
</dbReference>
<organism evidence="3 4">
    <name type="scientific">Marinobacterium mangrovicola</name>
    <dbReference type="NCBI Taxonomy" id="1476959"/>
    <lineage>
        <taxon>Bacteria</taxon>
        <taxon>Pseudomonadati</taxon>
        <taxon>Pseudomonadota</taxon>
        <taxon>Gammaproteobacteria</taxon>
        <taxon>Oceanospirillales</taxon>
        <taxon>Oceanospirillaceae</taxon>
        <taxon>Marinobacterium</taxon>
    </lineage>
</organism>
<accession>A0A4R1GCF6</accession>
<protein>
    <submittedName>
        <fullName evidence="3">Type IV pilus assembly protein PilX</fullName>
    </submittedName>
</protein>
<dbReference type="EMBL" id="SMFU01000009">
    <property type="protein sequence ID" value="TCK05937.1"/>
    <property type="molecule type" value="Genomic_DNA"/>
</dbReference>
<feature type="transmembrane region" description="Helical" evidence="1">
    <location>
        <begin position="12"/>
        <end position="32"/>
    </location>
</feature>